<dbReference type="CDD" id="cd20821">
    <property type="entry name" value="C1_MgcRacGAP"/>
    <property type="match status" value="1"/>
</dbReference>
<dbReference type="PROSITE" id="PS00479">
    <property type="entry name" value="ZF_DAG_PE_1"/>
    <property type="match status" value="1"/>
</dbReference>
<evidence type="ECO:0000256" key="1">
    <source>
        <dbReference type="ARBA" id="ARBA00022468"/>
    </source>
</evidence>
<dbReference type="Gene3D" id="3.30.60.20">
    <property type="match status" value="1"/>
</dbReference>
<dbReference type="GO" id="GO:0007283">
    <property type="term" value="P:spermatogenesis"/>
    <property type="evidence" value="ECO:0007669"/>
    <property type="project" value="UniProtKB-KW"/>
</dbReference>
<dbReference type="CDD" id="cd04382">
    <property type="entry name" value="RhoGAP_MgcRacGAP"/>
    <property type="match status" value="1"/>
</dbReference>
<evidence type="ECO:0000313" key="13">
    <source>
        <dbReference type="Proteomes" id="UP001329430"/>
    </source>
</evidence>
<dbReference type="EMBL" id="JAVRBK010000008">
    <property type="protein sequence ID" value="KAK5639900.1"/>
    <property type="molecule type" value="Genomic_DNA"/>
</dbReference>
<dbReference type="GO" id="GO:0008270">
    <property type="term" value="F:zinc ion binding"/>
    <property type="evidence" value="ECO:0007669"/>
    <property type="project" value="UniProtKB-KW"/>
</dbReference>
<dbReference type="GO" id="GO:0005096">
    <property type="term" value="F:GTPase activator activity"/>
    <property type="evidence" value="ECO:0007669"/>
    <property type="project" value="UniProtKB-KW"/>
</dbReference>
<dbReference type="Gene3D" id="1.10.555.10">
    <property type="entry name" value="Rho GTPase activation protein"/>
    <property type="match status" value="1"/>
</dbReference>
<organism evidence="12 13">
    <name type="scientific">Pyrocoelia pectoralis</name>
    <dbReference type="NCBI Taxonomy" id="417401"/>
    <lineage>
        <taxon>Eukaryota</taxon>
        <taxon>Metazoa</taxon>
        <taxon>Ecdysozoa</taxon>
        <taxon>Arthropoda</taxon>
        <taxon>Hexapoda</taxon>
        <taxon>Insecta</taxon>
        <taxon>Pterygota</taxon>
        <taxon>Neoptera</taxon>
        <taxon>Endopterygota</taxon>
        <taxon>Coleoptera</taxon>
        <taxon>Polyphaga</taxon>
        <taxon>Elateriformia</taxon>
        <taxon>Elateroidea</taxon>
        <taxon>Lampyridae</taxon>
        <taxon>Lampyrinae</taxon>
        <taxon>Pyrocoelia</taxon>
    </lineage>
</organism>
<dbReference type="GO" id="GO:0030154">
    <property type="term" value="P:cell differentiation"/>
    <property type="evidence" value="ECO:0007669"/>
    <property type="project" value="UniProtKB-KW"/>
</dbReference>
<comment type="caution">
    <text evidence="12">The sequence shown here is derived from an EMBL/GenBank/DDBJ whole genome shotgun (WGS) entry which is preliminary data.</text>
</comment>
<protein>
    <recommendedName>
        <fullName evidence="14">Rac GTPase-activating protein 1</fullName>
    </recommendedName>
</protein>
<reference evidence="12 13" key="1">
    <citation type="journal article" date="2024" name="Insects">
        <title>An Improved Chromosome-Level Genome Assembly of the Firefly Pyrocoelia pectoralis.</title>
        <authorList>
            <person name="Fu X."/>
            <person name="Meyer-Rochow V.B."/>
            <person name="Ballantyne L."/>
            <person name="Zhu X."/>
        </authorList>
    </citation>
    <scope>NUCLEOTIDE SEQUENCE [LARGE SCALE GENOMIC DNA]</scope>
    <source>
        <strain evidence="12">XCY_ONT2</strain>
    </source>
</reference>
<dbReference type="Pfam" id="PF00620">
    <property type="entry name" value="RhoGAP"/>
    <property type="match status" value="1"/>
</dbReference>
<evidence type="ECO:0008006" key="14">
    <source>
        <dbReference type="Google" id="ProtNLM"/>
    </source>
</evidence>
<dbReference type="GO" id="GO:0000281">
    <property type="term" value="P:mitotic cytokinesis"/>
    <property type="evidence" value="ECO:0007669"/>
    <property type="project" value="TreeGrafter"/>
</dbReference>
<dbReference type="Proteomes" id="UP001329430">
    <property type="component" value="Chromosome 8"/>
</dbReference>
<dbReference type="Pfam" id="PF00130">
    <property type="entry name" value="C1_1"/>
    <property type="match status" value="1"/>
</dbReference>
<keyword evidence="6" id="KW-0862">Zinc</keyword>
<dbReference type="GO" id="GO:0007266">
    <property type="term" value="P:Rho protein signal transduction"/>
    <property type="evidence" value="ECO:0007669"/>
    <property type="project" value="TreeGrafter"/>
</dbReference>
<dbReference type="SUPFAM" id="SSF57889">
    <property type="entry name" value="Cysteine-rich domain"/>
    <property type="match status" value="1"/>
</dbReference>
<evidence type="ECO:0000256" key="4">
    <source>
        <dbReference type="ARBA" id="ARBA00022771"/>
    </source>
</evidence>
<evidence type="ECO:0000256" key="6">
    <source>
        <dbReference type="ARBA" id="ARBA00022833"/>
    </source>
</evidence>
<dbReference type="SMART" id="SM00109">
    <property type="entry name" value="C1"/>
    <property type="match status" value="1"/>
</dbReference>
<feature type="domain" description="Phorbol-ester/DAG-type" evidence="10">
    <location>
        <begin position="325"/>
        <end position="374"/>
    </location>
</feature>
<feature type="coiled-coil region" evidence="8">
    <location>
        <begin position="125"/>
        <end position="152"/>
    </location>
</feature>
<evidence type="ECO:0000256" key="5">
    <source>
        <dbReference type="ARBA" id="ARBA00022782"/>
    </source>
</evidence>
<dbReference type="PANTHER" id="PTHR46199">
    <property type="entry name" value="RAC GTPASE-ACTIVATING PROTEIN 1"/>
    <property type="match status" value="1"/>
</dbReference>
<dbReference type="GO" id="GO:0032154">
    <property type="term" value="C:cleavage furrow"/>
    <property type="evidence" value="ECO:0007669"/>
    <property type="project" value="TreeGrafter"/>
</dbReference>
<dbReference type="SMART" id="SM00324">
    <property type="entry name" value="RhoGAP"/>
    <property type="match status" value="1"/>
</dbReference>
<dbReference type="GO" id="GO:0097149">
    <property type="term" value="C:centralspindlin complex"/>
    <property type="evidence" value="ECO:0007669"/>
    <property type="project" value="TreeGrafter"/>
</dbReference>
<feature type="region of interest" description="Disordered" evidence="9">
    <location>
        <begin position="614"/>
        <end position="635"/>
    </location>
</feature>
<keyword evidence="2" id="KW-0217">Developmental protein</keyword>
<dbReference type="AlphaFoldDB" id="A0AAN7UZB7"/>
<feature type="region of interest" description="Disordered" evidence="9">
    <location>
        <begin position="1"/>
        <end position="47"/>
    </location>
</feature>
<dbReference type="InterPro" id="IPR046349">
    <property type="entry name" value="C1-like_sf"/>
</dbReference>
<keyword evidence="13" id="KW-1185">Reference proteome</keyword>
<evidence type="ECO:0000259" key="11">
    <source>
        <dbReference type="PROSITE" id="PS50238"/>
    </source>
</evidence>
<dbReference type="FunFam" id="3.30.60.20:FF:000033">
    <property type="entry name" value="Rac GTPase-activating protein 1"/>
    <property type="match status" value="1"/>
</dbReference>
<dbReference type="InterPro" id="IPR002219">
    <property type="entry name" value="PKC_DAG/PE"/>
</dbReference>
<dbReference type="GO" id="GO:0005634">
    <property type="term" value="C:nucleus"/>
    <property type="evidence" value="ECO:0007669"/>
    <property type="project" value="TreeGrafter"/>
</dbReference>
<evidence type="ECO:0000256" key="3">
    <source>
        <dbReference type="ARBA" id="ARBA00022723"/>
    </source>
</evidence>
<evidence type="ECO:0000256" key="2">
    <source>
        <dbReference type="ARBA" id="ARBA00022473"/>
    </source>
</evidence>
<name>A0AAN7UZB7_9COLE</name>
<feature type="domain" description="Rho-GAP" evidence="11">
    <location>
        <begin position="387"/>
        <end position="577"/>
    </location>
</feature>
<dbReference type="SUPFAM" id="SSF48350">
    <property type="entry name" value="GTPase activation domain, GAP"/>
    <property type="match status" value="1"/>
</dbReference>
<evidence type="ECO:0000256" key="7">
    <source>
        <dbReference type="ARBA" id="ARBA00022871"/>
    </source>
</evidence>
<dbReference type="PROSITE" id="PS50238">
    <property type="entry name" value="RHOGAP"/>
    <property type="match status" value="1"/>
</dbReference>
<dbReference type="InterPro" id="IPR000198">
    <property type="entry name" value="RhoGAP_dom"/>
</dbReference>
<keyword evidence="7" id="KW-0744">Spermatogenesis</keyword>
<dbReference type="GO" id="GO:0051256">
    <property type="term" value="P:mitotic spindle midzone assembly"/>
    <property type="evidence" value="ECO:0007669"/>
    <property type="project" value="TreeGrafter"/>
</dbReference>
<proteinExistence type="predicted"/>
<dbReference type="GO" id="GO:0051233">
    <property type="term" value="C:spindle midzone"/>
    <property type="evidence" value="ECO:0007669"/>
    <property type="project" value="TreeGrafter"/>
</dbReference>
<accession>A0AAN7UZB7</accession>
<gene>
    <name evidence="12" type="ORF">RI129_010711</name>
</gene>
<sequence length="635" mass="71469">MSKKYLQYKTPKTTKSRTRATPNTVREMSDSEESTKSLSSDTGGSCNSDDLTIVAEYDDLIRTVKQQTSSEDKEKFIEFLEQVKGICTQWHDSIRECKRLQIELAKVTHDYSEFEGKLGLARKMLDQEKKRSRRIEEERDELDRKIDSAAQLLFNKHNRLPDNLLRDLGFLQRESVGRLEMGVPQLSAIQEVNTTGSLISESNISYSRSEDDLDTSAAFCNKFSSTMKSQRRSSEFVTEPPVKKRRSVSSKVVEINTADTVRATTTLTVSKGGPITATSIIESVPPEATKNENDFRPSAPPAHLFYNNRNNTNNTNGSSNANIRQHSFQNKIVMIPETCGPCNKRIKFGRNVYKCLQCRAYCHPECKDLVPLPCIPAVNTPQKGVMGMIGDYTPASSPMVPALIVHCTREVESRGYNELGIYRIPGSEKEVKSLKEKFLKGKGSPCINQVDVHVICGTIKDFLRSLQEPLVTYSRRSDFIKAVEVVNSNEAAPILNQIISELPQPNRDTLTYMILHLKRVSNMPKCKMTADNLAKIFGPTIVGYSSSSDCNSEQLLTETRQQFMVMDQLLNLPVEFWESFLESNGSEFKTPTGKLQQTPSTDSLLYPKSKTIFSPYSKSTGKRKQKFFPSPDGLM</sequence>
<dbReference type="PROSITE" id="PS50081">
    <property type="entry name" value="ZF_DAG_PE_2"/>
    <property type="match status" value="1"/>
</dbReference>
<evidence type="ECO:0000256" key="9">
    <source>
        <dbReference type="SAM" id="MobiDB-lite"/>
    </source>
</evidence>
<evidence type="ECO:0000259" key="10">
    <source>
        <dbReference type="PROSITE" id="PS50081"/>
    </source>
</evidence>
<evidence type="ECO:0000313" key="12">
    <source>
        <dbReference type="EMBL" id="KAK5639900.1"/>
    </source>
</evidence>
<dbReference type="InterPro" id="IPR008936">
    <property type="entry name" value="Rho_GTPase_activation_prot"/>
</dbReference>
<keyword evidence="4" id="KW-0863">Zinc-finger</keyword>
<keyword evidence="3" id="KW-0479">Metal-binding</keyword>
<keyword evidence="5" id="KW-0221">Differentiation</keyword>
<keyword evidence="1" id="KW-0343">GTPase activation</keyword>
<dbReference type="GO" id="GO:0030496">
    <property type="term" value="C:midbody"/>
    <property type="evidence" value="ECO:0007669"/>
    <property type="project" value="TreeGrafter"/>
</dbReference>
<evidence type="ECO:0000256" key="8">
    <source>
        <dbReference type="SAM" id="Coils"/>
    </source>
</evidence>
<keyword evidence="8" id="KW-0175">Coiled coil</keyword>
<dbReference type="PANTHER" id="PTHR46199:SF3">
    <property type="entry name" value="RAC GTPASE-ACTIVATING PROTEIN 1"/>
    <property type="match status" value="1"/>
</dbReference>